<evidence type="ECO:0000256" key="2">
    <source>
        <dbReference type="ARBA" id="ARBA00022723"/>
    </source>
</evidence>
<name>A0A846XAX0_9NOCA</name>
<dbReference type="PANTHER" id="PTHR35005">
    <property type="entry name" value="3-DEHYDRO-SCYLLO-INOSOSE HYDROLASE"/>
    <property type="match status" value="1"/>
</dbReference>
<dbReference type="GO" id="GO:0009231">
    <property type="term" value="P:riboflavin biosynthetic process"/>
    <property type="evidence" value="ECO:0007669"/>
    <property type="project" value="TreeGrafter"/>
</dbReference>
<dbReference type="Proteomes" id="UP000565715">
    <property type="component" value="Unassembled WGS sequence"/>
</dbReference>
<dbReference type="SUPFAM" id="SSF102215">
    <property type="entry name" value="Creatininase"/>
    <property type="match status" value="1"/>
</dbReference>
<dbReference type="GO" id="GO:0016811">
    <property type="term" value="F:hydrolase activity, acting on carbon-nitrogen (but not peptide) bonds, in linear amides"/>
    <property type="evidence" value="ECO:0007669"/>
    <property type="project" value="TreeGrafter"/>
</dbReference>
<accession>A0A846XAX0</accession>
<comment type="similarity">
    <text evidence="5">Belongs to the creatininase superfamily.</text>
</comment>
<dbReference type="Gene3D" id="3.40.50.10310">
    <property type="entry name" value="Creatininase"/>
    <property type="match status" value="1"/>
</dbReference>
<dbReference type="AlphaFoldDB" id="A0A846XAX0"/>
<dbReference type="RefSeq" id="WP_068037048.1">
    <property type="nucleotide sequence ID" value="NZ_JAAXOO010000001.1"/>
</dbReference>
<proteinExistence type="inferred from homology"/>
<keyword evidence="3" id="KW-0378">Hydrolase</keyword>
<evidence type="ECO:0000256" key="3">
    <source>
        <dbReference type="ARBA" id="ARBA00022801"/>
    </source>
</evidence>
<organism evidence="6 7">
    <name type="scientific">Nocardia speluncae</name>
    <dbReference type="NCBI Taxonomy" id="419477"/>
    <lineage>
        <taxon>Bacteria</taxon>
        <taxon>Bacillati</taxon>
        <taxon>Actinomycetota</taxon>
        <taxon>Actinomycetes</taxon>
        <taxon>Mycobacteriales</taxon>
        <taxon>Nocardiaceae</taxon>
        <taxon>Nocardia</taxon>
    </lineage>
</organism>
<keyword evidence="2" id="KW-0479">Metal-binding</keyword>
<gene>
    <name evidence="6" type="primary">mftE</name>
    <name evidence="6" type="ORF">HGA13_05780</name>
</gene>
<dbReference type="InterPro" id="IPR023871">
    <property type="entry name" value="MftE"/>
</dbReference>
<dbReference type="GO" id="GO:0046872">
    <property type="term" value="F:metal ion binding"/>
    <property type="evidence" value="ECO:0007669"/>
    <property type="project" value="UniProtKB-KW"/>
</dbReference>
<reference evidence="6 7" key="1">
    <citation type="submission" date="2020-04" db="EMBL/GenBank/DDBJ databases">
        <title>MicrobeNet Type strains.</title>
        <authorList>
            <person name="Nicholson A.C."/>
        </authorList>
    </citation>
    <scope>NUCLEOTIDE SEQUENCE [LARGE SCALE GENOMIC DNA]</scope>
    <source>
        <strain evidence="6 7">DSM 45078</strain>
    </source>
</reference>
<evidence type="ECO:0000313" key="7">
    <source>
        <dbReference type="Proteomes" id="UP000565715"/>
    </source>
</evidence>
<evidence type="ECO:0000256" key="5">
    <source>
        <dbReference type="ARBA" id="ARBA00024029"/>
    </source>
</evidence>
<keyword evidence="7" id="KW-1185">Reference proteome</keyword>
<protein>
    <submittedName>
        <fullName evidence="6">Mycofactocin biosynthesis peptidyl-dipeptidase MftE</fullName>
    </submittedName>
</protein>
<sequence>MLVADLTWPEAGGLGDSGALLVVPVGSTEQHGPHLPLSTDSDLAGALCAGLAGRCGDVVVAPVVAYGASGEHSGFPGTLSIGQAALELLIVELCRSATDTFERIVLVNGHGGNVEPLRRAVTLLRSESRDIRLFLPRYSGDAHAGRTETSLQLELSPDRVRVDRARPGDTRPLPQVLPQLRAGGVRAVSANGVLGDPTGATAAEGARLLTELVSQLFDQVRQWWPEPVERIRP</sequence>
<dbReference type="InterPro" id="IPR003785">
    <property type="entry name" value="Creatininase/forma_Hydrolase"/>
</dbReference>
<keyword evidence="4" id="KW-0862">Zinc</keyword>
<comment type="cofactor">
    <cofactor evidence="1">
        <name>Zn(2+)</name>
        <dbReference type="ChEBI" id="CHEBI:29105"/>
    </cofactor>
</comment>
<dbReference type="Pfam" id="PF02633">
    <property type="entry name" value="Creatininase"/>
    <property type="match status" value="1"/>
</dbReference>
<dbReference type="PANTHER" id="PTHR35005:SF1">
    <property type="entry name" value="2-AMINO-5-FORMYLAMINO-6-RIBOSYLAMINOPYRIMIDIN-4(3H)-ONE 5'-MONOPHOSPHATE DEFORMYLASE"/>
    <property type="match status" value="1"/>
</dbReference>
<evidence type="ECO:0000256" key="1">
    <source>
        <dbReference type="ARBA" id="ARBA00001947"/>
    </source>
</evidence>
<dbReference type="InterPro" id="IPR024087">
    <property type="entry name" value="Creatininase-like_sf"/>
</dbReference>
<evidence type="ECO:0000313" key="6">
    <source>
        <dbReference type="EMBL" id="NKY32587.1"/>
    </source>
</evidence>
<evidence type="ECO:0000256" key="4">
    <source>
        <dbReference type="ARBA" id="ARBA00022833"/>
    </source>
</evidence>
<dbReference type="EMBL" id="JAAXOO010000001">
    <property type="protein sequence ID" value="NKY32587.1"/>
    <property type="molecule type" value="Genomic_DNA"/>
</dbReference>
<comment type="caution">
    <text evidence="6">The sequence shown here is derived from an EMBL/GenBank/DDBJ whole genome shotgun (WGS) entry which is preliminary data.</text>
</comment>
<dbReference type="NCBIfam" id="TIGR03964">
    <property type="entry name" value="mycofact_creat"/>
    <property type="match status" value="1"/>
</dbReference>